<keyword evidence="3" id="KW-1185">Reference proteome</keyword>
<comment type="caution">
    <text evidence="2">The sequence shown here is derived from an EMBL/GenBank/DDBJ whole genome shotgun (WGS) entry which is preliminary data.</text>
</comment>
<dbReference type="GO" id="GO:0016491">
    <property type="term" value="F:oxidoreductase activity"/>
    <property type="evidence" value="ECO:0007669"/>
    <property type="project" value="UniProtKB-KW"/>
</dbReference>
<organism evidence="2 3">
    <name type="scientific">Mycena pura</name>
    <dbReference type="NCBI Taxonomy" id="153505"/>
    <lineage>
        <taxon>Eukaryota</taxon>
        <taxon>Fungi</taxon>
        <taxon>Dikarya</taxon>
        <taxon>Basidiomycota</taxon>
        <taxon>Agaricomycotina</taxon>
        <taxon>Agaricomycetes</taxon>
        <taxon>Agaricomycetidae</taxon>
        <taxon>Agaricales</taxon>
        <taxon>Marasmiineae</taxon>
        <taxon>Mycenaceae</taxon>
        <taxon>Mycena</taxon>
    </lineage>
</organism>
<feature type="non-terminal residue" evidence="2">
    <location>
        <position position="482"/>
    </location>
</feature>
<sequence>MSSTIAPPTSQPIRPGLTNCPSTPAAGQVLEELLHKDYVAHHCFFNDRGFHNHLPHHLVAAYDMGASPALLKLIYDDEAPSQRPIDRQGEDITHSNWTTRLGEHNAYGSYLAFFADEISKNGVQKTCIKYVMAPEANGNGARMFSRLLSGALHPFLQVGFGLEFGQDYMVSQGLAMAAVTSSDFTDFVLDMPSGLPEIAKTSKGVTLLGLLREVYDSPVLEPVLPYDPNGLLSHRFRKLAENPDRAAELKRIYAKWSIDTTLTGAASDAEFAAKTEECIWQATLLLAATGRPHRAPRLDFFLMHVLTSALCLPSMLRVLPDPVHKAQLLQGFARATALFVLIRGRPRIDVPLLMSYPADARPHAHTPPGGAAALGSPSAPGETNAWLAIVQNALHHRDPHVVKAVRSLYYAGARYGRTAPGAVIGARDAAGKETHVGAGAMDGSVFVRAAGVVSETLGWVAYGGEEGNWDRSALGWDAAWED</sequence>
<accession>A0AAD6VNG7</accession>
<dbReference type="InterPro" id="IPR025337">
    <property type="entry name" value="Questin_oxidase-like"/>
</dbReference>
<proteinExistence type="predicted"/>
<keyword evidence="1" id="KW-0560">Oxidoreductase</keyword>
<dbReference type="EMBL" id="JARJCW010000018">
    <property type="protein sequence ID" value="KAJ7214862.1"/>
    <property type="molecule type" value="Genomic_DNA"/>
</dbReference>
<evidence type="ECO:0000313" key="2">
    <source>
        <dbReference type="EMBL" id="KAJ7214862.1"/>
    </source>
</evidence>
<dbReference type="AlphaFoldDB" id="A0AAD6VNG7"/>
<dbReference type="Proteomes" id="UP001219525">
    <property type="component" value="Unassembled WGS sequence"/>
</dbReference>
<name>A0AAD6VNG7_9AGAR</name>
<dbReference type="PANTHER" id="PTHR35870">
    <property type="entry name" value="PROTEIN, PUTATIVE (AFU_ORTHOLOGUE AFUA_5G03330)-RELATED"/>
    <property type="match status" value="1"/>
</dbReference>
<dbReference type="PANTHER" id="PTHR35870:SF1">
    <property type="entry name" value="PROTEIN, PUTATIVE (AFU_ORTHOLOGUE AFUA_5G03330)-RELATED"/>
    <property type="match status" value="1"/>
</dbReference>
<evidence type="ECO:0008006" key="4">
    <source>
        <dbReference type="Google" id="ProtNLM"/>
    </source>
</evidence>
<protein>
    <recommendedName>
        <fullName evidence="4">Oxidoreductase AflY</fullName>
    </recommendedName>
</protein>
<dbReference type="Pfam" id="PF14027">
    <property type="entry name" value="Questin_oxidase"/>
    <property type="match status" value="1"/>
</dbReference>
<gene>
    <name evidence="2" type="ORF">GGX14DRAFT_609552</name>
</gene>
<evidence type="ECO:0000313" key="3">
    <source>
        <dbReference type="Proteomes" id="UP001219525"/>
    </source>
</evidence>
<evidence type="ECO:0000256" key="1">
    <source>
        <dbReference type="ARBA" id="ARBA00023002"/>
    </source>
</evidence>
<reference evidence="2" key="1">
    <citation type="submission" date="2023-03" db="EMBL/GenBank/DDBJ databases">
        <title>Massive genome expansion in bonnet fungi (Mycena s.s.) driven by repeated elements and novel gene families across ecological guilds.</title>
        <authorList>
            <consortium name="Lawrence Berkeley National Laboratory"/>
            <person name="Harder C.B."/>
            <person name="Miyauchi S."/>
            <person name="Viragh M."/>
            <person name="Kuo A."/>
            <person name="Thoen E."/>
            <person name="Andreopoulos B."/>
            <person name="Lu D."/>
            <person name="Skrede I."/>
            <person name="Drula E."/>
            <person name="Henrissat B."/>
            <person name="Morin E."/>
            <person name="Kohler A."/>
            <person name="Barry K."/>
            <person name="LaButti K."/>
            <person name="Morin E."/>
            <person name="Salamov A."/>
            <person name="Lipzen A."/>
            <person name="Mereny Z."/>
            <person name="Hegedus B."/>
            <person name="Baldrian P."/>
            <person name="Stursova M."/>
            <person name="Weitz H."/>
            <person name="Taylor A."/>
            <person name="Grigoriev I.V."/>
            <person name="Nagy L.G."/>
            <person name="Martin F."/>
            <person name="Kauserud H."/>
        </authorList>
    </citation>
    <scope>NUCLEOTIDE SEQUENCE</scope>
    <source>
        <strain evidence="2">9144</strain>
    </source>
</reference>